<accession>A0ABV1A4Z6</accession>
<evidence type="ECO:0000313" key="2">
    <source>
        <dbReference type="Proteomes" id="UP001469553"/>
    </source>
</evidence>
<sequence length="166" mass="18745">MGNVTFYNCDVTEFKQFNVTTPVSNYVEILADSHFSHFVVCTGFVPVGTIPMRMCNTTYSYSSHEAGPGGKVHDLKGIYAIDGFCWLCGTAIYLQLPPSWSGVFAPVYVTDHTYVISVQPFLKRELIHVKPHEEFKHRSTGNKILLSLFPWLGVGKNMLRLETIDY</sequence>
<comment type="caution">
    <text evidence="1">The sequence shown here is derived from an EMBL/GenBank/DDBJ whole genome shotgun (WGS) entry which is preliminary data.</text>
</comment>
<gene>
    <name evidence="1" type="ORF">AMECASPLE_034078</name>
</gene>
<evidence type="ECO:0000313" key="1">
    <source>
        <dbReference type="EMBL" id="MEQ2312721.1"/>
    </source>
</evidence>
<keyword evidence="2" id="KW-1185">Reference proteome</keyword>
<proteinExistence type="predicted"/>
<organism evidence="1 2">
    <name type="scientific">Ameca splendens</name>
    <dbReference type="NCBI Taxonomy" id="208324"/>
    <lineage>
        <taxon>Eukaryota</taxon>
        <taxon>Metazoa</taxon>
        <taxon>Chordata</taxon>
        <taxon>Craniata</taxon>
        <taxon>Vertebrata</taxon>
        <taxon>Euteleostomi</taxon>
        <taxon>Actinopterygii</taxon>
        <taxon>Neopterygii</taxon>
        <taxon>Teleostei</taxon>
        <taxon>Neoteleostei</taxon>
        <taxon>Acanthomorphata</taxon>
        <taxon>Ovalentaria</taxon>
        <taxon>Atherinomorphae</taxon>
        <taxon>Cyprinodontiformes</taxon>
        <taxon>Goodeidae</taxon>
        <taxon>Ameca</taxon>
    </lineage>
</organism>
<reference evidence="1 2" key="1">
    <citation type="submission" date="2021-06" db="EMBL/GenBank/DDBJ databases">
        <authorList>
            <person name="Palmer J.M."/>
        </authorList>
    </citation>
    <scope>NUCLEOTIDE SEQUENCE [LARGE SCALE GENOMIC DNA]</scope>
    <source>
        <strain evidence="1 2">AS_MEX2019</strain>
        <tissue evidence="1">Muscle</tissue>
    </source>
</reference>
<dbReference type="Proteomes" id="UP001469553">
    <property type="component" value="Unassembled WGS sequence"/>
</dbReference>
<protein>
    <submittedName>
        <fullName evidence="1">Uncharacterized protein</fullName>
    </submittedName>
</protein>
<dbReference type="EMBL" id="JAHRIP010079986">
    <property type="protein sequence ID" value="MEQ2312721.1"/>
    <property type="molecule type" value="Genomic_DNA"/>
</dbReference>
<name>A0ABV1A4Z6_9TELE</name>